<evidence type="ECO:0000256" key="1">
    <source>
        <dbReference type="ARBA" id="ARBA00006787"/>
    </source>
</evidence>
<feature type="binding site" evidence="4">
    <location>
        <position position="296"/>
    </location>
    <ligand>
        <name>Fe cation</name>
        <dbReference type="ChEBI" id="CHEBI:24875"/>
        <note>catalytic</note>
    </ligand>
</feature>
<feature type="binding site" evidence="4">
    <location>
        <position position="478"/>
    </location>
    <ligand>
        <name>Fe cation</name>
        <dbReference type="ChEBI" id="CHEBI:24875"/>
        <note>catalytic</note>
    </ligand>
</feature>
<evidence type="ECO:0000313" key="5">
    <source>
        <dbReference type="EMBL" id="NCJ04996.1"/>
    </source>
</evidence>
<comment type="similarity">
    <text evidence="1">Belongs to the carotenoid oxygenase family.</text>
</comment>
<comment type="caution">
    <text evidence="5">The sequence shown here is derived from an EMBL/GenBank/DDBJ whole genome shotgun (WGS) entry which is preliminary data.</text>
</comment>
<accession>A0A8K1ZVN5</accession>
<feature type="binding site" evidence="4">
    <location>
        <position position="229"/>
    </location>
    <ligand>
        <name>Fe cation</name>
        <dbReference type="ChEBI" id="CHEBI:24875"/>
        <note>catalytic</note>
    </ligand>
</feature>
<dbReference type="GO" id="GO:0016121">
    <property type="term" value="P:carotene catabolic process"/>
    <property type="evidence" value="ECO:0007669"/>
    <property type="project" value="TreeGrafter"/>
</dbReference>
<proteinExistence type="inferred from homology"/>
<evidence type="ECO:0000313" key="6">
    <source>
        <dbReference type="Proteomes" id="UP000607397"/>
    </source>
</evidence>
<organism evidence="5 6">
    <name type="scientific">Petrachloros mirabilis ULC683</name>
    <dbReference type="NCBI Taxonomy" id="2781853"/>
    <lineage>
        <taxon>Bacteria</taxon>
        <taxon>Bacillati</taxon>
        <taxon>Cyanobacteriota</taxon>
        <taxon>Cyanophyceae</taxon>
        <taxon>Synechococcales</taxon>
        <taxon>Petrachlorosaceae</taxon>
        <taxon>Petrachloros</taxon>
        <taxon>Petrachloros mirabilis</taxon>
    </lineage>
</organism>
<evidence type="ECO:0000256" key="3">
    <source>
        <dbReference type="ARBA" id="ARBA00023004"/>
    </source>
</evidence>
<gene>
    <name evidence="5" type="ORF">GS597_00355</name>
</gene>
<dbReference type="AlphaFoldDB" id="A0A8K1ZVN5"/>
<dbReference type="Pfam" id="PF03055">
    <property type="entry name" value="RPE65"/>
    <property type="match status" value="1"/>
</dbReference>
<name>A0A8K1ZVN5_9CYAN</name>
<keyword evidence="6" id="KW-1185">Reference proteome</keyword>
<dbReference type="RefSeq" id="WP_161823469.1">
    <property type="nucleotide sequence ID" value="NZ_WVIC01000001.1"/>
</dbReference>
<comment type="cofactor">
    <cofactor evidence="4">
        <name>Fe(2+)</name>
        <dbReference type="ChEBI" id="CHEBI:29033"/>
    </cofactor>
    <text evidence="4">Binds 1 Fe(2+) ion per subunit.</text>
</comment>
<feature type="binding site" evidence="4">
    <location>
        <position position="180"/>
    </location>
    <ligand>
        <name>Fe cation</name>
        <dbReference type="ChEBI" id="CHEBI:24875"/>
        <note>catalytic</note>
    </ligand>
</feature>
<dbReference type="Proteomes" id="UP000607397">
    <property type="component" value="Unassembled WGS sequence"/>
</dbReference>
<dbReference type="InterPro" id="IPR004294">
    <property type="entry name" value="Carotenoid_Oase"/>
</dbReference>
<keyword evidence="3 4" id="KW-0408">Iron</keyword>
<evidence type="ECO:0008006" key="7">
    <source>
        <dbReference type="Google" id="ProtNLM"/>
    </source>
</evidence>
<evidence type="ECO:0000256" key="2">
    <source>
        <dbReference type="ARBA" id="ARBA00022723"/>
    </source>
</evidence>
<dbReference type="GO" id="GO:0010436">
    <property type="term" value="F:carotenoid dioxygenase activity"/>
    <property type="evidence" value="ECO:0007669"/>
    <property type="project" value="TreeGrafter"/>
</dbReference>
<dbReference type="EMBL" id="WVIC01000001">
    <property type="protein sequence ID" value="NCJ04996.1"/>
    <property type="molecule type" value="Genomic_DNA"/>
</dbReference>
<dbReference type="PANTHER" id="PTHR10543:SF139">
    <property type="entry name" value="DIOXYGENASE"/>
    <property type="match status" value="1"/>
</dbReference>
<dbReference type="GO" id="GO:0046872">
    <property type="term" value="F:metal ion binding"/>
    <property type="evidence" value="ECO:0007669"/>
    <property type="project" value="UniProtKB-KW"/>
</dbReference>
<dbReference type="PANTHER" id="PTHR10543">
    <property type="entry name" value="BETA-CAROTENE DIOXYGENASE"/>
    <property type="match status" value="1"/>
</dbReference>
<reference evidence="5" key="1">
    <citation type="submission" date="2019-12" db="EMBL/GenBank/DDBJ databases">
        <title>High-Quality draft genome sequences of three cyanobacteria isolated from the limestone walls of the Old Cathedral of Coimbra.</title>
        <authorList>
            <person name="Tiago I."/>
            <person name="Soares F."/>
            <person name="Portugal A."/>
        </authorList>
    </citation>
    <scope>NUCLEOTIDE SEQUENCE [LARGE SCALE GENOMIC DNA]</scope>
    <source>
        <strain evidence="5">C</strain>
    </source>
</reference>
<sequence length="484" mass="53769">MQFEVTVDPPKGRNPRLPNWAGAIAHPAVEFGPTPLPVLSGAIPASLRGSLYRNGPGLLERQGQRVAHWFDGDGGILAVHFKDTGATGLYRYVQTQGWQAENQADRFLYAGYGQQASGPMWKRWGTHTKNTANTSVLVLPDRLLALWEGGFPHALDLETLATQGLDDLGSLQEGMTFSAHPKIDPETGEIYNFGVRYGPQPSLQLYGCAPSGQIQHQAKIPLAHAPLIHDFGLAGPYLVFLVPPVHLQLLPVLLGLKGFSDALQWQPQFGTQVIVVERATLTEIARFEVEPWFQWHIGNSYVTESGALIVDLVRYQDFQTNQWLQEVVTGQPQTLAPGTLWRLHLDVKTRQLTHQHPLWHCDCDFPSVAPQEQGQPHQFLYFSTQSSPDAPTEEFFNAIGCLDNCTQAVTSVVFPEGCYPMEPVYVPDPVEPSRGWIATVVYDSQQHQSTVQVFRAHPLEPEAICVLALPEVIPFGFHGRWQAQ</sequence>
<evidence type="ECO:0000256" key="4">
    <source>
        <dbReference type="PIRSR" id="PIRSR604294-1"/>
    </source>
</evidence>
<keyword evidence="2 4" id="KW-0479">Metal-binding</keyword>
<protein>
    <recommendedName>
        <fullName evidence="7">Dioxygenase</fullName>
    </recommendedName>
</protein>